<evidence type="ECO:0000313" key="3">
    <source>
        <dbReference type="Proteomes" id="UP001293718"/>
    </source>
</evidence>
<reference evidence="2 3" key="1">
    <citation type="submission" date="2023-11" db="EMBL/GenBank/DDBJ databases">
        <title>Draft genome of Azohydromonas lata strain H1 (DSM1123), a polyhydroxyalkanoate producer.</title>
        <authorList>
            <person name="Traversa D."/>
            <person name="D'Addabbo P."/>
            <person name="Pazzani C."/>
            <person name="Manzari C."/>
            <person name="Chiara M."/>
            <person name="Scrascia M."/>
        </authorList>
    </citation>
    <scope>NUCLEOTIDE SEQUENCE [LARGE SCALE GENOMIC DNA]</scope>
    <source>
        <strain evidence="2 3">H1</strain>
    </source>
</reference>
<dbReference type="Proteomes" id="UP001293718">
    <property type="component" value="Unassembled WGS sequence"/>
</dbReference>
<dbReference type="Pfam" id="PF07283">
    <property type="entry name" value="TrbH"/>
    <property type="match status" value="1"/>
</dbReference>
<protein>
    <submittedName>
        <fullName evidence="2">Conjugal transfer protein TrbH</fullName>
    </submittedName>
</protein>
<comment type="caution">
    <text evidence="2">The sequence shown here is derived from an EMBL/GenBank/DDBJ whole genome shotgun (WGS) entry which is preliminary data.</text>
</comment>
<dbReference type="RefSeq" id="WP_322467068.1">
    <property type="nucleotide sequence ID" value="NZ_JAXOJX010000041.1"/>
</dbReference>
<feature type="chain" id="PRO_5046786730" evidence="1">
    <location>
        <begin position="23"/>
        <end position="146"/>
    </location>
</feature>
<keyword evidence="1" id="KW-0732">Signal</keyword>
<feature type="signal peptide" evidence="1">
    <location>
        <begin position="1"/>
        <end position="22"/>
    </location>
</feature>
<dbReference type="InterPro" id="IPR010837">
    <property type="entry name" value="Conjugal_tfr_TrbH"/>
</dbReference>
<sequence>MTPRNILAAAALSLALAGCATTKTTDLPHGGFLPARIDPQPLVNDAVRQLSLLYPPAKTRLLLLQDAPDAFGQALLKTLRSSGYAVQEKDAKGTPSEAQPLRYIADQATGLNLYRVVVAVGSQSLARAYTESNGTLVPAGAWVRKE</sequence>
<accession>A0ABU5IK49</accession>
<evidence type="ECO:0000256" key="1">
    <source>
        <dbReference type="SAM" id="SignalP"/>
    </source>
</evidence>
<dbReference type="PROSITE" id="PS51257">
    <property type="entry name" value="PROKAR_LIPOPROTEIN"/>
    <property type="match status" value="1"/>
</dbReference>
<proteinExistence type="predicted"/>
<keyword evidence="3" id="KW-1185">Reference proteome</keyword>
<organism evidence="2 3">
    <name type="scientific">Azohydromonas lata</name>
    <dbReference type="NCBI Taxonomy" id="45677"/>
    <lineage>
        <taxon>Bacteria</taxon>
        <taxon>Pseudomonadati</taxon>
        <taxon>Pseudomonadota</taxon>
        <taxon>Betaproteobacteria</taxon>
        <taxon>Burkholderiales</taxon>
        <taxon>Sphaerotilaceae</taxon>
        <taxon>Azohydromonas</taxon>
    </lineage>
</organism>
<gene>
    <name evidence="2" type="ORF">SM757_22170</name>
</gene>
<name>A0ABU5IK49_9BURK</name>
<dbReference type="EMBL" id="JAXOJX010000041">
    <property type="protein sequence ID" value="MDZ5459287.1"/>
    <property type="molecule type" value="Genomic_DNA"/>
</dbReference>
<evidence type="ECO:0000313" key="2">
    <source>
        <dbReference type="EMBL" id="MDZ5459287.1"/>
    </source>
</evidence>